<dbReference type="InterPro" id="IPR052198">
    <property type="entry name" value="IorB_Oxidoreductase"/>
</dbReference>
<dbReference type="PANTHER" id="PTHR43854">
    <property type="entry name" value="INDOLEPYRUVATE OXIDOREDUCTASE SUBUNIT IORB"/>
    <property type="match status" value="1"/>
</dbReference>
<dbReference type="PANTHER" id="PTHR43854:SF1">
    <property type="entry name" value="INDOLEPYRUVATE OXIDOREDUCTASE SUBUNIT IORB"/>
    <property type="match status" value="1"/>
</dbReference>
<dbReference type="NCBIfam" id="NF005325">
    <property type="entry name" value="PRK06853.1-5"/>
    <property type="match status" value="1"/>
</dbReference>
<keyword evidence="1 3" id="KW-0560">Oxidoreductase</keyword>
<evidence type="ECO:0000256" key="1">
    <source>
        <dbReference type="ARBA" id="ARBA00023002"/>
    </source>
</evidence>
<name>A0A0W8FN66_9ZZZZ</name>
<protein>
    <submittedName>
        <fullName evidence="3">Indolepyruvate oxidoreductase subunit iorb</fullName>
        <ecNumber evidence="3">1.2.7.8</ecNumber>
    </submittedName>
</protein>
<comment type="caution">
    <text evidence="3">The sequence shown here is derived from an EMBL/GenBank/DDBJ whole genome shotgun (WGS) entry which is preliminary data.</text>
</comment>
<proteinExistence type="predicted"/>
<dbReference type="EC" id="1.2.7.8" evidence="3"/>
<dbReference type="EMBL" id="LNQE01000983">
    <property type="protein sequence ID" value="KUG22161.1"/>
    <property type="molecule type" value="Genomic_DNA"/>
</dbReference>
<dbReference type="SUPFAM" id="SSF53323">
    <property type="entry name" value="Pyruvate-ferredoxin oxidoreductase, PFOR, domain III"/>
    <property type="match status" value="1"/>
</dbReference>
<dbReference type="AlphaFoldDB" id="A0A0W8FN66"/>
<reference evidence="3" key="1">
    <citation type="journal article" date="2015" name="Proc. Natl. Acad. Sci. U.S.A.">
        <title>Networks of energetic and metabolic interactions define dynamics in microbial communities.</title>
        <authorList>
            <person name="Embree M."/>
            <person name="Liu J.K."/>
            <person name="Al-Bassam M.M."/>
            <person name="Zengler K."/>
        </authorList>
    </citation>
    <scope>NUCLEOTIDE SEQUENCE</scope>
</reference>
<dbReference type="Pfam" id="PF01558">
    <property type="entry name" value="POR"/>
    <property type="match status" value="1"/>
</dbReference>
<keyword evidence="3" id="KW-0670">Pyruvate</keyword>
<feature type="domain" description="Pyruvate/ketoisovalerate oxidoreductase catalytic" evidence="2">
    <location>
        <begin position="13"/>
        <end position="189"/>
    </location>
</feature>
<accession>A0A0W8FN66</accession>
<dbReference type="Gene3D" id="3.40.920.10">
    <property type="entry name" value="Pyruvate-ferredoxin oxidoreductase, PFOR, domain III"/>
    <property type="match status" value="1"/>
</dbReference>
<sequence length="191" mass="21002">MNEIQSILFAGVGGQGILRASDITCEVIMEAGLDVKKSEVHGMAQRGGCVTSHVRYGKKVYSPLAEPGKIQTLVAFEKMEALRYLKLLNKDAVIIINTEEIYPPEVNMGDAQYPQDVIAFLKKHYRKVISFSAAELAQKAGNIKTANVVLLGAISNLMSIDKSLWESVIKKSFPEKLVKMNLNAFQMGINA</sequence>
<gene>
    <name evidence="3" type="ORF">ASZ90_008061</name>
</gene>
<dbReference type="NCBIfam" id="NF005322">
    <property type="entry name" value="PRK06853.1-2"/>
    <property type="match status" value="1"/>
</dbReference>
<organism evidence="3">
    <name type="scientific">hydrocarbon metagenome</name>
    <dbReference type="NCBI Taxonomy" id="938273"/>
    <lineage>
        <taxon>unclassified sequences</taxon>
        <taxon>metagenomes</taxon>
        <taxon>ecological metagenomes</taxon>
    </lineage>
</organism>
<evidence type="ECO:0000259" key="2">
    <source>
        <dbReference type="Pfam" id="PF01558"/>
    </source>
</evidence>
<dbReference type="InterPro" id="IPR019752">
    <property type="entry name" value="Pyrv/ketoisovalerate_OxRed_cat"/>
</dbReference>
<evidence type="ECO:0000313" key="3">
    <source>
        <dbReference type="EMBL" id="KUG22161.1"/>
    </source>
</evidence>
<dbReference type="InterPro" id="IPR002869">
    <property type="entry name" value="Pyrv_flavodox_OxRed_cen"/>
</dbReference>
<dbReference type="GO" id="GO:0043805">
    <property type="term" value="F:indolepyruvate ferredoxin oxidoreductase activity"/>
    <property type="evidence" value="ECO:0007669"/>
    <property type="project" value="UniProtKB-EC"/>
</dbReference>